<evidence type="ECO:0000313" key="2">
    <source>
        <dbReference type="Proteomes" id="UP000494301"/>
    </source>
</evidence>
<evidence type="ECO:0000313" key="1">
    <source>
        <dbReference type="EMBL" id="CAB3962401.1"/>
    </source>
</evidence>
<dbReference type="Proteomes" id="UP000494301">
    <property type="component" value="Unassembled WGS sequence"/>
</dbReference>
<dbReference type="RefSeq" id="WP_175221085.1">
    <property type="nucleotide sequence ID" value="NZ_CABWIL020000005.1"/>
</dbReference>
<protein>
    <submittedName>
        <fullName evidence="1">Uncharacterized protein</fullName>
    </submittedName>
</protein>
<name>A0A6J5ISD2_9BURK</name>
<reference evidence="1 2" key="1">
    <citation type="submission" date="2020-04" db="EMBL/GenBank/DDBJ databases">
        <authorList>
            <person name="Depoorter E."/>
        </authorList>
    </citation>
    <scope>NUCLEOTIDE SEQUENCE [LARGE SCALE GENOMIC DNA]</scope>
    <source>
        <strain evidence="1 2">BCC0217</strain>
    </source>
</reference>
<dbReference type="EMBL" id="CABWIL020000005">
    <property type="protein sequence ID" value="CAB3962401.1"/>
    <property type="molecule type" value="Genomic_DNA"/>
</dbReference>
<dbReference type="AlphaFoldDB" id="A0A6J5ISD2"/>
<accession>A0A6J5ISD2</accession>
<organism evidence="1 2">
    <name type="scientific">Burkholderia aenigmatica</name>
    <dbReference type="NCBI Taxonomy" id="2015348"/>
    <lineage>
        <taxon>Bacteria</taxon>
        <taxon>Pseudomonadati</taxon>
        <taxon>Pseudomonadota</taxon>
        <taxon>Betaproteobacteria</taxon>
        <taxon>Burkholderiales</taxon>
        <taxon>Burkholderiaceae</taxon>
        <taxon>Burkholderia</taxon>
        <taxon>Burkholderia cepacia complex</taxon>
    </lineage>
</organism>
<gene>
    <name evidence="1" type="ORF">BLA3211_01787</name>
</gene>
<proteinExistence type="predicted"/>
<sequence length="89" mass="9733">MDLTPDVRGVSFPVSNGPSLGEVRPIRLTVMQNFQVSRQECRSNYECAVFAEQGSIKDYRAQSVEVAAAAWAASSLLQQGNNQMSNVPK</sequence>